<reference evidence="2" key="1">
    <citation type="journal article" date="2019" name="PLoS Negl. Trop. Dis.">
        <title>Revisiting the worldwide diversity of Leptospira species in the environment.</title>
        <authorList>
            <person name="Vincent A.T."/>
            <person name="Schiettekatte O."/>
            <person name="Bourhy P."/>
            <person name="Veyrier F.J."/>
            <person name="Picardeau M."/>
        </authorList>
    </citation>
    <scope>NUCLEOTIDE SEQUENCE [LARGE SCALE GENOMIC DNA]</scope>
    <source>
        <strain evidence="2">201601298</strain>
    </source>
</reference>
<name>A0ABY2NZ51_9LEPT</name>
<evidence type="ECO:0000313" key="2">
    <source>
        <dbReference type="Proteomes" id="UP000297940"/>
    </source>
</evidence>
<dbReference type="RefSeq" id="WP_135694726.1">
    <property type="nucleotide sequence ID" value="NZ_RQHK01000008.1"/>
</dbReference>
<dbReference type="InterPro" id="IPR051344">
    <property type="entry name" value="Vgb"/>
</dbReference>
<comment type="caution">
    <text evidence="1">The sequence shown here is derived from an EMBL/GenBank/DDBJ whole genome shotgun (WGS) entry which is preliminary data.</text>
</comment>
<evidence type="ECO:0000313" key="1">
    <source>
        <dbReference type="EMBL" id="TGM74470.1"/>
    </source>
</evidence>
<keyword evidence="2" id="KW-1185">Reference proteome</keyword>
<proteinExistence type="predicted"/>
<sequence>MYSKNKIIFFVIILNNVFVSLLDATTIKGIVKNKEGVIVSGAMVSVSTQNMQTTVYSGSNGEFNLNFQYPGQLKLRVRSQFYNDYTLELGNLEKSKTIQKNIKLENLKSPRESSDSLTASAHSSQLEFSSADVKASFISQCNYCHQIGNALTRRPRPKLEWESTIDRMIGYMALLNDREKKEVANTFEKGFKGEIVKNIQSYEYNDSFAYTKIEEWFFGDGVSFPHDAEIGSDGMFYAADEGHDVIWEISPQTGMVNKYPLPDVDGLPIGGNFSALQLPIGVYNGKHGPHSLAEDKFGNYWITNALSGYLSSFNIHSKEHKLFKVPGDALYPHTIRIDQKGIIWFTQAISNSVVRFDPQNQSFTVINLPKNGFIRWLMESTIPFAMKFFASWPGKNLPIVISPHRWASHGKDVMNLPYGIDVHPIDGSIWYAKLLANKIGRIDPMTLQIKEIDVPLSGPRRPRFDARGILWIPAFDHGAVMKFNTETEKFDIYKMPTLAPGEWEAPYALNVHPKTGEVWITSNTSDRLFRFNPQTEKFLAYPLPTRVTWMRDIAFTEEGKICNSSSNLPSYAIEGGRPSIICISFSNQK</sequence>
<accession>A0ABY2NZ51</accession>
<dbReference type="SUPFAM" id="SSF49464">
    <property type="entry name" value="Carboxypeptidase regulatory domain-like"/>
    <property type="match status" value="1"/>
</dbReference>
<dbReference type="Pfam" id="PF13620">
    <property type="entry name" value="CarboxypepD_reg"/>
    <property type="match status" value="1"/>
</dbReference>
<gene>
    <name evidence="1" type="ORF">EHR01_10410</name>
</gene>
<dbReference type="InterPro" id="IPR008969">
    <property type="entry name" value="CarboxyPept-like_regulatory"/>
</dbReference>
<organism evidence="1 2">
    <name type="scientific">Leptospira mtsangambouensis</name>
    <dbReference type="NCBI Taxonomy" id="2484912"/>
    <lineage>
        <taxon>Bacteria</taxon>
        <taxon>Pseudomonadati</taxon>
        <taxon>Spirochaetota</taxon>
        <taxon>Spirochaetia</taxon>
        <taxon>Leptospirales</taxon>
        <taxon>Leptospiraceae</taxon>
        <taxon>Leptospira</taxon>
    </lineage>
</organism>
<dbReference type="SUPFAM" id="SSF63829">
    <property type="entry name" value="Calcium-dependent phosphotriesterase"/>
    <property type="match status" value="1"/>
</dbReference>
<dbReference type="PANTHER" id="PTHR40274">
    <property type="entry name" value="VIRGINIAMYCIN B LYASE"/>
    <property type="match status" value="1"/>
</dbReference>
<dbReference type="PANTHER" id="PTHR40274:SF3">
    <property type="entry name" value="VIRGINIAMYCIN B LYASE"/>
    <property type="match status" value="1"/>
</dbReference>
<dbReference type="Gene3D" id="1.10.760.10">
    <property type="entry name" value="Cytochrome c-like domain"/>
    <property type="match status" value="1"/>
</dbReference>
<dbReference type="Gene3D" id="2.60.40.1120">
    <property type="entry name" value="Carboxypeptidase-like, regulatory domain"/>
    <property type="match status" value="1"/>
</dbReference>
<dbReference type="InterPro" id="IPR036909">
    <property type="entry name" value="Cyt_c-like_dom_sf"/>
</dbReference>
<dbReference type="Gene3D" id="2.130.10.10">
    <property type="entry name" value="YVTN repeat-like/Quinoprotein amine dehydrogenase"/>
    <property type="match status" value="2"/>
</dbReference>
<dbReference type="EMBL" id="RQHK01000008">
    <property type="protein sequence ID" value="TGM74470.1"/>
    <property type="molecule type" value="Genomic_DNA"/>
</dbReference>
<dbReference type="InterPro" id="IPR015943">
    <property type="entry name" value="WD40/YVTN_repeat-like_dom_sf"/>
</dbReference>
<protein>
    <submittedName>
        <fullName evidence="1">Uncharacterized protein</fullName>
    </submittedName>
</protein>
<dbReference type="Proteomes" id="UP000297940">
    <property type="component" value="Unassembled WGS sequence"/>
</dbReference>